<accession>A0A0P0WV42</accession>
<protein>
    <submittedName>
        <fullName evidence="2">Os06g0250653 protein</fullName>
    </submittedName>
</protein>
<evidence type="ECO:0000313" key="3">
    <source>
        <dbReference type="Proteomes" id="UP000059680"/>
    </source>
</evidence>
<reference evidence="2 3" key="2">
    <citation type="journal article" date="2013" name="Plant Cell Physiol.">
        <title>Rice Annotation Project Database (RAP-DB): an integrative and interactive database for rice genomics.</title>
        <authorList>
            <person name="Sakai H."/>
            <person name="Lee S.S."/>
            <person name="Tanaka T."/>
            <person name="Numa H."/>
            <person name="Kim J."/>
            <person name="Kawahara Y."/>
            <person name="Wakimoto H."/>
            <person name="Yang C.C."/>
            <person name="Iwamoto M."/>
            <person name="Abe T."/>
            <person name="Yamada Y."/>
            <person name="Muto A."/>
            <person name="Inokuchi H."/>
            <person name="Ikemura T."/>
            <person name="Matsumoto T."/>
            <person name="Sasaki T."/>
            <person name="Itoh T."/>
        </authorList>
    </citation>
    <scope>NUCLEOTIDE SEQUENCE [LARGE SCALE GENOMIC DNA]</scope>
    <source>
        <strain evidence="3">cv. Nipponbare</strain>
    </source>
</reference>
<dbReference type="EMBL" id="AP014962">
    <property type="protein sequence ID" value="BAS97055.1"/>
    <property type="molecule type" value="Genomic_DNA"/>
</dbReference>
<evidence type="ECO:0000256" key="1">
    <source>
        <dbReference type="SAM" id="MobiDB-lite"/>
    </source>
</evidence>
<dbReference type="Gramene" id="Os06t0250653-00">
    <property type="protein sequence ID" value="Os06t0250653-00"/>
    <property type="gene ID" value="Os06g0250653"/>
</dbReference>
<feature type="compositionally biased region" description="Basic residues" evidence="1">
    <location>
        <begin position="1"/>
        <end position="18"/>
    </location>
</feature>
<keyword evidence="3" id="KW-1185">Reference proteome</keyword>
<gene>
    <name evidence="2" type="ordered locus">Os06g0250653</name>
    <name evidence="2" type="ORF">OSNPB_060250653</name>
</gene>
<dbReference type="AlphaFoldDB" id="A0A0P0WV42"/>
<feature type="non-terminal residue" evidence="2">
    <location>
        <position position="142"/>
    </location>
</feature>
<dbReference type="Proteomes" id="UP000059680">
    <property type="component" value="Chromosome 6"/>
</dbReference>
<dbReference type="PaxDb" id="39947-A0A0P0WV42"/>
<feature type="non-terminal residue" evidence="2">
    <location>
        <position position="1"/>
    </location>
</feature>
<feature type="region of interest" description="Disordered" evidence="1">
    <location>
        <begin position="1"/>
        <end position="36"/>
    </location>
</feature>
<name>A0A0P0WV42_ORYSJ</name>
<proteinExistence type="predicted"/>
<sequence length="142" mass="14771">RRRDRGIGWRRRRRRPRTPQRAEERVAPAQLPPASLHGARAAAVDGPADVLPSAAGGEASVVVEAQAEAGELGVVGGGEGAVEDVAGEVVPPPVAALRGRAAARHLRRHAAPVAGAVLHGEALQDGVLLGRPRRREPEAEDA</sequence>
<dbReference type="InParanoid" id="A0A0P0WV42"/>
<reference evidence="3" key="1">
    <citation type="journal article" date="2005" name="Nature">
        <title>The map-based sequence of the rice genome.</title>
        <authorList>
            <consortium name="International rice genome sequencing project (IRGSP)"/>
            <person name="Matsumoto T."/>
            <person name="Wu J."/>
            <person name="Kanamori H."/>
            <person name="Katayose Y."/>
            <person name="Fujisawa M."/>
            <person name="Namiki N."/>
            <person name="Mizuno H."/>
            <person name="Yamamoto K."/>
            <person name="Antonio B.A."/>
            <person name="Baba T."/>
            <person name="Sakata K."/>
            <person name="Nagamura Y."/>
            <person name="Aoki H."/>
            <person name="Arikawa K."/>
            <person name="Arita K."/>
            <person name="Bito T."/>
            <person name="Chiden Y."/>
            <person name="Fujitsuka N."/>
            <person name="Fukunaka R."/>
            <person name="Hamada M."/>
            <person name="Harada C."/>
            <person name="Hayashi A."/>
            <person name="Hijishita S."/>
            <person name="Honda M."/>
            <person name="Hosokawa S."/>
            <person name="Ichikawa Y."/>
            <person name="Idonuma A."/>
            <person name="Iijima M."/>
            <person name="Ikeda M."/>
            <person name="Ikeno M."/>
            <person name="Ito K."/>
            <person name="Ito S."/>
            <person name="Ito T."/>
            <person name="Ito Y."/>
            <person name="Ito Y."/>
            <person name="Iwabuchi A."/>
            <person name="Kamiya K."/>
            <person name="Karasawa W."/>
            <person name="Kurita K."/>
            <person name="Katagiri S."/>
            <person name="Kikuta A."/>
            <person name="Kobayashi H."/>
            <person name="Kobayashi N."/>
            <person name="Machita K."/>
            <person name="Maehara T."/>
            <person name="Masukawa M."/>
            <person name="Mizubayashi T."/>
            <person name="Mukai Y."/>
            <person name="Nagasaki H."/>
            <person name="Nagata Y."/>
            <person name="Naito S."/>
            <person name="Nakashima M."/>
            <person name="Nakama Y."/>
            <person name="Nakamichi Y."/>
            <person name="Nakamura M."/>
            <person name="Meguro A."/>
            <person name="Negishi M."/>
            <person name="Ohta I."/>
            <person name="Ohta T."/>
            <person name="Okamoto M."/>
            <person name="Ono N."/>
            <person name="Saji S."/>
            <person name="Sakaguchi M."/>
            <person name="Sakai K."/>
            <person name="Shibata M."/>
            <person name="Shimokawa T."/>
            <person name="Song J."/>
            <person name="Takazaki Y."/>
            <person name="Terasawa K."/>
            <person name="Tsugane M."/>
            <person name="Tsuji K."/>
            <person name="Ueda S."/>
            <person name="Waki K."/>
            <person name="Yamagata H."/>
            <person name="Yamamoto M."/>
            <person name="Yamamoto S."/>
            <person name="Yamane H."/>
            <person name="Yoshiki S."/>
            <person name="Yoshihara R."/>
            <person name="Yukawa K."/>
            <person name="Zhong H."/>
            <person name="Yano M."/>
            <person name="Yuan Q."/>
            <person name="Ouyang S."/>
            <person name="Liu J."/>
            <person name="Jones K.M."/>
            <person name="Gansberger K."/>
            <person name="Moffat K."/>
            <person name="Hill J."/>
            <person name="Bera J."/>
            <person name="Fadrosh D."/>
            <person name="Jin S."/>
            <person name="Johri S."/>
            <person name="Kim M."/>
            <person name="Overton L."/>
            <person name="Reardon M."/>
            <person name="Tsitrin T."/>
            <person name="Vuong H."/>
            <person name="Weaver B."/>
            <person name="Ciecko A."/>
            <person name="Tallon L."/>
            <person name="Jackson J."/>
            <person name="Pai G."/>
            <person name="Aken S.V."/>
            <person name="Utterback T."/>
            <person name="Reidmuller S."/>
            <person name="Feldblyum T."/>
            <person name="Hsiao J."/>
            <person name="Zismann V."/>
            <person name="Iobst S."/>
            <person name="de Vazeille A.R."/>
            <person name="Buell C.R."/>
            <person name="Ying K."/>
            <person name="Li Y."/>
            <person name="Lu T."/>
            <person name="Huang Y."/>
            <person name="Zhao Q."/>
            <person name="Feng Q."/>
            <person name="Zhang L."/>
            <person name="Zhu J."/>
            <person name="Weng Q."/>
            <person name="Mu J."/>
            <person name="Lu Y."/>
            <person name="Fan D."/>
            <person name="Liu Y."/>
            <person name="Guan J."/>
            <person name="Zhang Y."/>
            <person name="Yu S."/>
            <person name="Liu X."/>
            <person name="Zhang Y."/>
            <person name="Hong G."/>
            <person name="Han B."/>
            <person name="Choisne N."/>
            <person name="Demange N."/>
            <person name="Orjeda G."/>
            <person name="Samain S."/>
            <person name="Cattolico L."/>
            <person name="Pelletier E."/>
            <person name="Couloux A."/>
            <person name="Segurens B."/>
            <person name="Wincker P."/>
            <person name="D'Hont A."/>
            <person name="Scarpelli C."/>
            <person name="Weissenbach J."/>
            <person name="Salanoubat M."/>
            <person name="Quetier F."/>
            <person name="Yu Y."/>
            <person name="Kim H.R."/>
            <person name="Rambo T."/>
            <person name="Currie J."/>
            <person name="Collura K."/>
            <person name="Luo M."/>
            <person name="Yang T."/>
            <person name="Ammiraju J.S.S."/>
            <person name="Engler F."/>
            <person name="Soderlund C."/>
            <person name="Wing R.A."/>
            <person name="Palmer L.E."/>
            <person name="de la Bastide M."/>
            <person name="Spiegel L."/>
            <person name="Nascimento L."/>
            <person name="Zutavern T."/>
            <person name="O'Shaughnessy A."/>
            <person name="Dike S."/>
            <person name="Dedhia N."/>
            <person name="Preston R."/>
            <person name="Balija V."/>
            <person name="McCombie W.R."/>
            <person name="Chow T."/>
            <person name="Chen H."/>
            <person name="Chung M."/>
            <person name="Chen C."/>
            <person name="Shaw J."/>
            <person name="Wu H."/>
            <person name="Hsiao K."/>
            <person name="Chao Y."/>
            <person name="Chu M."/>
            <person name="Cheng C."/>
            <person name="Hour A."/>
            <person name="Lee P."/>
            <person name="Lin S."/>
            <person name="Lin Y."/>
            <person name="Liou J."/>
            <person name="Liu S."/>
            <person name="Hsing Y."/>
            <person name="Raghuvanshi S."/>
            <person name="Mohanty A."/>
            <person name="Bharti A.K."/>
            <person name="Gaur A."/>
            <person name="Gupta V."/>
            <person name="Kumar D."/>
            <person name="Ravi V."/>
            <person name="Vij S."/>
            <person name="Kapur A."/>
            <person name="Khurana P."/>
            <person name="Khurana P."/>
            <person name="Khurana J.P."/>
            <person name="Tyagi A.K."/>
            <person name="Gaikwad K."/>
            <person name="Singh A."/>
            <person name="Dalal V."/>
            <person name="Srivastava S."/>
            <person name="Dixit A."/>
            <person name="Pal A.K."/>
            <person name="Ghazi I.A."/>
            <person name="Yadav M."/>
            <person name="Pandit A."/>
            <person name="Bhargava A."/>
            <person name="Sureshbabu K."/>
            <person name="Batra K."/>
            <person name="Sharma T.R."/>
            <person name="Mohapatra T."/>
            <person name="Singh N.K."/>
            <person name="Messing J."/>
            <person name="Nelson A.B."/>
            <person name="Fuks G."/>
            <person name="Kavchok S."/>
            <person name="Keizer G."/>
            <person name="Linton E."/>
            <person name="Llaca V."/>
            <person name="Song R."/>
            <person name="Tanyolac B."/>
            <person name="Young S."/>
            <person name="Ho-Il K."/>
            <person name="Hahn J.H."/>
            <person name="Sangsakoo G."/>
            <person name="Vanavichit A."/>
            <person name="de Mattos Luiz.A.T."/>
            <person name="Zimmer P.D."/>
            <person name="Malone G."/>
            <person name="Dellagostin O."/>
            <person name="de Oliveira A.C."/>
            <person name="Bevan M."/>
            <person name="Bancroft I."/>
            <person name="Minx P."/>
            <person name="Cordum H."/>
            <person name="Wilson R."/>
            <person name="Cheng Z."/>
            <person name="Jin W."/>
            <person name="Jiang J."/>
            <person name="Leong S.A."/>
            <person name="Iwama H."/>
            <person name="Gojobori T."/>
            <person name="Itoh T."/>
            <person name="Niimura Y."/>
            <person name="Fujii Y."/>
            <person name="Habara T."/>
            <person name="Sakai H."/>
            <person name="Sato Y."/>
            <person name="Wilson G."/>
            <person name="Kumar K."/>
            <person name="McCouch S."/>
            <person name="Juretic N."/>
            <person name="Hoen D."/>
            <person name="Wright S."/>
            <person name="Bruskiewich R."/>
            <person name="Bureau T."/>
            <person name="Miyao A."/>
            <person name="Hirochika H."/>
            <person name="Nishikawa T."/>
            <person name="Kadowaki K."/>
            <person name="Sugiura M."/>
            <person name="Burr B."/>
            <person name="Sasaki T."/>
        </authorList>
    </citation>
    <scope>NUCLEOTIDE SEQUENCE [LARGE SCALE GENOMIC DNA]</scope>
    <source>
        <strain evidence="3">cv. Nipponbare</strain>
    </source>
</reference>
<evidence type="ECO:0000313" key="2">
    <source>
        <dbReference type="EMBL" id="BAS97055.1"/>
    </source>
</evidence>
<organism evidence="2 3">
    <name type="scientific">Oryza sativa subsp. japonica</name>
    <name type="common">Rice</name>
    <dbReference type="NCBI Taxonomy" id="39947"/>
    <lineage>
        <taxon>Eukaryota</taxon>
        <taxon>Viridiplantae</taxon>
        <taxon>Streptophyta</taxon>
        <taxon>Embryophyta</taxon>
        <taxon>Tracheophyta</taxon>
        <taxon>Spermatophyta</taxon>
        <taxon>Magnoliopsida</taxon>
        <taxon>Liliopsida</taxon>
        <taxon>Poales</taxon>
        <taxon>Poaceae</taxon>
        <taxon>BOP clade</taxon>
        <taxon>Oryzoideae</taxon>
        <taxon>Oryzeae</taxon>
        <taxon>Oryzinae</taxon>
        <taxon>Oryza</taxon>
        <taxon>Oryza sativa</taxon>
    </lineage>
</organism>
<reference evidence="2 3" key="3">
    <citation type="journal article" date="2013" name="Rice">
        <title>Improvement of the Oryza sativa Nipponbare reference genome using next generation sequence and optical map data.</title>
        <authorList>
            <person name="Kawahara Y."/>
            <person name="de la Bastide M."/>
            <person name="Hamilton J.P."/>
            <person name="Kanamori H."/>
            <person name="McCombie W.R."/>
            <person name="Ouyang S."/>
            <person name="Schwartz D.C."/>
            <person name="Tanaka T."/>
            <person name="Wu J."/>
            <person name="Zhou S."/>
            <person name="Childs K.L."/>
            <person name="Davidson R.M."/>
            <person name="Lin H."/>
            <person name="Quesada-Ocampo L."/>
            <person name="Vaillancourt B."/>
            <person name="Sakai H."/>
            <person name="Lee S.S."/>
            <person name="Kim J."/>
            <person name="Numa H."/>
            <person name="Itoh T."/>
            <person name="Buell C.R."/>
            <person name="Matsumoto T."/>
        </authorList>
    </citation>
    <scope>NUCLEOTIDE SEQUENCE [LARGE SCALE GENOMIC DNA]</scope>
    <source>
        <strain evidence="3">cv. Nipponbare</strain>
    </source>
</reference>